<keyword evidence="14" id="KW-1015">Disulfide bond</keyword>
<evidence type="ECO:0000256" key="8">
    <source>
        <dbReference type="ARBA" id="ARBA00022958"/>
    </source>
</evidence>
<keyword evidence="5" id="KW-0633">Potassium transport</keyword>
<keyword evidence="9" id="KW-0735">Signal-anchor</keyword>
<keyword evidence="7 18" id="KW-0812">Transmembrane</keyword>
<keyword evidence="13 18" id="KW-0472">Membrane</keyword>
<name>A0A8S4MTC7_ONCFA</name>
<keyword evidence="16" id="KW-0739">Sodium transport</keyword>
<dbReference type="Pfam" id="PF00287">
    <property type="entry name" value="Na_K-ATPase"/>
    <property type="match status" value="1"/>
</dbReference>
<evidence type="ECO:0000256" key="3">
    <source>
        <dbReference type="ARBA" id="ARBA00022448"/>
    </source>
</evidence>
<sequence length="330" mass="38373">MKGKTGNHKEAEYSWGYKKPEDDNRTLKEKIRIAFYNPSTGTVLGRTPLDWGRLLLFYILLYLALALLFAICMKGLLLTIDLKHPKWILEESIIGTNPGMGYRPMPKMAEDGKSLVWYQANNKSNVAMWEESINAFLKPYMNEHEFTNRIFCDYDMPKPSEDKVCEVYINETSWGPCTKRNHYSFPSSSPCVFLKLNRIYGWTPEYYEDLSSLPPEMPSNLRSFIENEKAIDPRRMNTIWVSCNPETPFDNETMGEVEYYPRQGFPGYYYPYKNQDGYLSPLIAVRFKRPPVGILVNVECRAWAKNIIYQRPTGAKDRQGSVHFEILVDP</sequence>
<comment type="subcellular location">
    <subcellularLocation>
        <location evidence="1">Cell membrane</location>
        <topology evidence="1">Single-pass type II membrane protein</topology>
    </subcellularLocation>
</comment>
<keyword evidence="10 18" id="KW-1133">Transmembrane helix</keyword>
<dbReference type="InterPro" id="IPR038702">
    <property type="entry name" value="Na/K_ATPase_sub_beta_sf"/>
</dbReference>
<dbReference type="GO" id="GO:0005890">
    <property type="term" value="C:sodium:potassium-exchanging ATPase complex"/>
    <property type="evidence" value="ECO:0007669"/>
    <property type="project" value="InterPro"/>
</dbReference>
<evidence type="ECO:0000256" key="12">
    <source>
        <dbReference type="ARBA" id="ARBA00023065"/>
    </source>
</evidence>
<evidence type="ECO:0000256" key="11">
    <source>
        <dbReference type="ARBA" id="ARBA00023053"/>
    </source>
</evidence>
<reference evidence="19" key="1">
    <citation type="submission" date="2022-01" db="EMBL/GenBank/DDBJ databases">
        <authorList>
            <consortium name="Molecular Evolutionary Biology"/>
            <consortium name="Universitat Hamburg"/>
            <person name="Dobler S."/>
        </authorList>
    </citation>
    <scope>NUCLEOTIDE SEQUENCE</scope>
    <source>
        <tissue evidence="19">Gut</tissue>
    </source>
</reference>
<evidence type="ECO:0000256" key="5">
    <source>
        <dbReference type="ARBA" id="ARBA00022538"/>
    </source>
</evidence>
<comment type="similarity">
    <text evidence="2">Belongs to the X(+)/potassium ATPases subunit beta family.</text>
</comment>
<evidence type="ECO:0000256" key="2">
    <source>
        <dbReference type="ARBA" id="ARBA00005876"/>
    </source>
</evidence>
<keyword evidence="12" id="KW-0406">Ion transport</keyword>
<feature type="transmembrane region" description="Helical" evidence="18">
    <location>
        <begin position="55"/>
        <end position="77"/>
    </location>
</feature>
<evidence type="ECO:0000256" key="7">
    <source>
        <dbReference type="ARBA" id="ARBA00022692"/>
    </source>
</evidence>
<dbReference type="AlphaFoldDB" id="A0A8S4MTC7"/>
<accession>A0A8S4MTC7</accession>
<dbReference type="GO" id="GO:0030007">
    <property type="term" value="P:intracellular potassium ion homeostasis"/>
    <property type="evidence" value="ECO:0007669"/>
    <property type="project" value="TreeGrafter"/>
</dbReference>
<gene>
    <name evidence="19" type="primary">NKA beta 1</name>
</gene>
<evidence type="ECO:0000256" key="1">
    <source>
        <dbReference type="ARBA" id="ARBA00004401"/>
    </source>
</evidence>
<keyword evidence="15" id="KW-0325">Glycoprotein</keyword>
<keyword evidence="11" id="KW-0915">Sodium</keyword>
<comment type="function">
    <text evidence="17">This is the non-catalytic component of the active enzyme, which catalyzes the hydrolysis of ATP coupled with the exchange of Na(+) and K(+) ions across the plasma membrane. The beta subunit regulates, through assembly of alpha/beta heterodimers, the number of sodium pumps transported to the plasma membrane.</text>
</comment>
<keyword evidence="3" id="KW-0813">Transport</keyword>
<keyword evidence="8" id="KW-0630">Potassium</keyword>
<dbReference type="GO" id="GO:0036376">
    <property type="term" value="P:sodium ion export across plasma membrane"/>
    <property type="evidence" value="ECO:0007669"/>
    <property type="project" value="TreeGrafter"/>
</dbReference>
<evidence type="ECO:0000256" key="15">
    <source>
        <dbReference type="ARBA" id="ARBA00023180"/>
    </source>
</evidence>
<organism evidence="19">
    <name type="scientific">Oncopeltus fasciatus</name>
    <name type="common">Large milkweed bug</name>
    <dbReference type="NCBI Taxonomy" id="7536"/>
    <lineage>
        <taxon>Eukaryota</taxon>
        <taxon>Metazoa</taxon>
        <taxon>Ecdysozoa</taxon>
        <taxon>Arthropoda</taxon>
        <taxon>Hexapoda</taxon>
        <taxon>Insecta</taxon>
        <taxon>Pterygota</taxon>
        <taxon>Neoptera</taxon>
        <taxon>Paraneoptera</taxon>
        <taxon>Hemiptera</taxon>
        <taxon>Heteroptera</taxon>
        <taxon>Panheteroptera</taxon>
        <taxon>Pentatomomorpha</taxon>
        <taxon>Lygaeoidea</taxon>
        <taxon>Lygaeidae</taxon>
        <taxon>Lygaeinae</taxon>
        <taxon>Oncopeltus</taxon>
    </lineage>
</organism>
<dbReference type="PANTHER" id="PTHR11523">
    <property type="entry name" value="SODIUM/POTASSIUM-DEPENDENT ATPASE BETA SUBUNIT"/>
    <property type="match status" value="1"/>
</dbReference>
<evidence type="ECO:0000256" key="17">
    <source>
        <dbReference type="ARBA" id="ARBA00025540"/>
    </source>
</evidence>
<dbReference type="GO" id="GO:0001671">
    <property type="term" value="F:ATPase activator activity"/>
    <property type="evidence" value="ECO:0007669"/>
    <property type="project" value="TreeGrafter"/>
</dbReference>
<evidence type="ECO:0000256" key="14">
    <source>
        <dbReference type="ARBA" id="ARBA00023157"/>
    </source>
</evidence>
<keyword evidence="6" id="KW-0740">Sodium/potassium transport</keyword>
<evidence type="ECO:0000256" key="13">
    <source>
        <dbReference type="ARBA" id="ARBA00023136"/>
    </source>
</evidence>
<proteinExistence type="evidence at transcript level"/>
<dbReference type="GO" id="GO:1990573">
    <property type="term" value="P:potassium ion import across plasma membrane"/>
    <property type="evidence" value="ECO:0007669"/>
    <property type="project" value="TreeGrafter"/>
</dbReference>
<keyword evidence="4" id="KW-1003">Cell membrane</keyword>
<dbReference type="Gene3D" id="2.60.40.1660">
    <property type="entry name" value="Na, k-atpase alpha subunit"/>
    <property type="match status" value="1"/>
</dbReference>
<evidence type="ECO:0000256" key="18">
    <source>
        <dbReference type="SAM" id="Phobius"/>
    </source>
</evidence>
<dbReference type="PANTHER" id="PTHR11523:SF28">
    <property type="entry name" value="NA_K-ATPASE BETA SUBUNIT ISOFORM 4-RELATED"/>
    <property type="match status" value="1"/>
</dbReference>
<protein>
    <submittedName>
        <fullName evidence="19">Na,K-ATPase beta 1</fullName>
    </submittedName>
</protein>
<dbReference type="GO" id="GO:0006883">
    <property type="term" value="P:intracellular sodium ion homeostasis"/>
    <property type="evidence" value="ECO:0007669"/>
    <property type="project" value="TreeGrafter"/>
</dbReference>
<evidence type="ECO:0000256" key="16">
    <source>
        <dbReference type="ARBA" id="ARBA00023201"/>
    </source>
</evidence>
<dbReference type="FunFam" id="2.60.40.1660:FF:000004">
    <property type="entry name" value="sodium/potassium-transporting ATPase subunit beta-2"/>
    <property type="match status" value="1"/>
</dbReference>
<dbReference type="InterPro" id="IPR000402">
    <property type="entry name" value="Na/K_ATPase_sub_beta"/>
</dbReference>
<evidence type="ECO:0000256" key="4">
    <source>
        <dbReference type="ARBA" id="ARBA00022475"/>
    </source>
</evidence>
<dbReference type="EMBL" id="OW028347">
    <property type="protein sequence ID" value="CAH1755609.1"/>
    <property type="molecule type" value="mRNA"/>
</dbReference>
<evidence type="ECO:0000256" key="6">
    <source>
        <dbReference type="ARBA" id="ARBA00022607"/>
    </source>
</evidence>
<evidence type="ECO:0000313" key="19">
    <source>
        <dbReference type="EMBL" id="CAH1755609.1"/>
    </source>
</evidence>
<evidence type="ECO:0000256" key="9">
    <source>
        <dbReference type="ARBA" id="ARBA00022968"/>
    </source>
</evidence>
<evidence type="ECO:0000256" key="10">
    <source>
        <dbReference type="ARBA" id="ARBA00022989"/>
    </source>
</evidence>